<keyword evidence="1" id="KW-0812">Transmembrane</keyword>
<reference evidence="2" key="1">
    <citation type="submission" date="2020-09" db="EMBL/GenBank/DDBJ databases">
        <title>New species isolated from human feces.</title>
        <authorList>
            <person name="Kitahara M."/>
            <person name="Shigeno Y."/>
            <person name="Shime M."/>
            <person name="Matsumoto Y."/>
            <person name="Nakamura S."/>
            <person name="Motooka D."/>
            <person name="Fukuoka S."/>
            <person name="Nishikawa H."/>
            <person name="Benno Y."/>
        </authorList>
    </citation>
    <scope>NUCLEOTIDE SEQUENCE</scope>
    <source>
        <strain evidence="2">MM35</strain>
    </source>
</reference>
<feature type="transmembrane region" description="Helical" evidence="1">
    <location>
        <begin position="12"/>
        <end position="30"/>
    </location>
</feature>
<dbReference type="RefSeq" id="WP_212818380.1">
    <property type="nucleotide sequence ID" value="NZ_AP023415.1"/>
</dbReference>
<keyword evidence="1" id="KW-0472">Membrane</keyword>
<protein>
    <recommendedName>
        <fullName evidence="4">FeoB-associated Cys-rich membrane protein</fullName>
    </recommendedName>
</protein>
<dbReference type="AlphaFoldDB" id="A0A810PZL3"/>
<evidence type="ECO:0000313" key="3">
    <source>
        <dbReference type="Proteomes" id="UP000681343"/>
    </source>
</evidence>
<evidence type="ECO:0000313" key="2">
    <source>
        <dbReference type="EMBL" id="BCK77923.1"/>
    </source>
</evidence>
<dbReference type="Pfam" id="PF12669">
    <property type="entry name" value="FeoB_associated"/>
    <property type="match status" value="1"/>
</dbReference>
<dbReference type="KEGG" id="vfa:MM35RIKEN_01150"/>
<keyword evidence="3" id="KW-1185">Reference proteome</keyword>
<evidence type="ECO:0008006" key="4">
    <source>
        <dbReference type="Google" id="ProtNLM"/>
    </source>
</evidence>
<gene>
    <name evidence="2" type="ORF">MM35RIKEN_01150</name>
</gene>
<dbReference type="Proteomes" id="UP000681343">
    <property type="component" value="Chromosome"/>
</dbReference>
<organism evidence="2 3">
    <name type="scientific">Vescimonas fastidiosa</name>
    <dbReference type="NCBI Taxonomy" id="2714353"/>
    <lineage>
        <taxon>Bacteria</taxon>
        <taxon>Bacillati</taxon>
        <taxon>Bacillota</taxon>
        <taxon>Clostridia</taxon>
        <taxon>Eubacteriales</taxon>
        <taxon>Oscillospiraceae</taxon>
        <taxon>Vescimonas</taxon>
    </lineage>
</organism>
<name>A0A810PZL3_9FIRM</name>
<proteinExistence type="predicted"/>
<sequence>MLSWFSANLSTIVISLLLLAVIFLIVRHLIRQRKQGKHSCGGNCGACGACKSCHSKP</sequence>
<dbReference type="EMBL" id="AP023415">
    <property type="protein sequence ID" value="BCK77923.1"/>
    <property type="molecule type" value="Genomic_DNA"/>
</dbReference>
<keyword evidence="1" id="KW-1133">Transmembrane helix</keyword>
<evidence type="ECO:0000256" key="1">
    <source>
        <dbReference type="SAM" id="Phobius"/>
    </source>
</evidence>
<accession>A0A810PZL3</accession>